<dbReference type="GO" id="GO:0006282">
    <property type="term" value="P:regulation of DNA repair"/>
    <property type="evidence" value="ECO:0007669"/>
    <property type="project" value="InterPro"/>
</dbReference>
<feature type="binding site" evidence="5">
    <location>
        <position position="255"/>
    </location>
    <ligand>
        <name>substrate</name>
    </ligand>
</feature>
<evidence type="ECO:0000313" key="9">
    <source>
        <dbReference type="Proteomes" id="UP000594262"/>
    </source>
</evidence>
<evidence type="ECO:0000256" key="2">
    <source>
        <dbReference type="ARBA" id="ARBA00012255"/>
    </source>
</evidence>
<dbReference type="GO" id="GO:0005737">
    <property type="term" value="C:cytoplasm"/>
    <property type="evidence" value="ECO:0007669"/>
    <property type="project" value="TreeGrafter"/>
</dbReference>
<feature type="active site" evidence="4">
    <location>
        <position position="268"/>
    </location>
</feature>
<name>A0A7M5V1I2_9CNID</name>
<dbReference type="PANTHER" id="PTHR12837">
    <property type="entry name" value="POLY ADP-RIBOSE GLYCOHYDROLASE"/>
    <property type="match status" value="1"/>
</dbReference>
<sequence length="463" mass="52488">MSVPIQTNHWNSYTAYDVNYWPSLKESLTILKENPTLKDLKELILKYLNKTKLYGPQYAATSGSSSRDIPDQKDLKTLATVISQEEKGFIEEIIPKICDIALQLEDLFPDGELKILEQTTNQEISFNRLQVACLVSHMFFCTFLPCEKLKYSYEGHFCGDVSPTGPITFRYWHTTLQKPTILYMKSLFNYFKDICNTPIEQLKSQTITYSRKNLDFNESPEPIWECSEKRIITVNSHLTGSIGDHGSHVEMDFANANVGFGTTGTQEEIILGTSPESCPIVLFNERLKQTEAILIQGAKRYASFEGYGFSVKYTGPFVEDGRDWTKRQILAMDALWGPGDEGRQLRDVFLKRELNKAYCAFSMVAGEIVDSGHWGCGAFGGNKGIKSILQIMAASDADLKSLEFYCFKEKDFHNVFSTVLKLIKEKNLMVGDLWKLFKKYGKSGVANSDLGFLNFLKNDLSKL</sequence>
<dbReference type="GeneID" id="136804367"/>
<dbReference type="GO" id="GO:0009225">
    <property type="term" value="P:nucleotide-sugar metabolic process"/>
    <property type="evidence" value="ECO:0007669"/>
    <property type="project" value="TreeGrafter"/>
</dbReference>
<proteinExistence type="inferred from homology"/>
<dbReference type="PANTHER" id="PTHR12837:SF0">
    <property type="entry name" value="POLY(ADP-RIBOSE) GLYCOHYDROLASE"/>
    <property type="match status" value="1"/>
</dbReference>
<dbReference type="GO" id="GO:0005975">
    <property type="term" value="P:carbohydrate metabolic process"/>
    <property type="evidence" value="ECO:0007669"/>
    <property type="project" value="InterPro"/>
</dbReference>
<dbReference type="OrthoDB" id="10069259at2759"/>
<evidence type="ECO:0000256" key="3">
    <source>
        <dbReference type="ARBA" id="ARBA00022801"/>
    </source>
</evidence>
<evidence type="ECO:0000259" key="7">
    <source>
        <dbReference type="Pfam" id="PF20811"/>
    </source>
</evidence>
<keyword evidence="9" id="KW-1185">Reference proteome</keyword>
<dbReference type="EC" id="3.2.1.143" evidence="2"/>
<feature type="active site" evidence="4">
    <location>
        <position position="267"/>
    </location>
</feature>
<dbReference type="InterPro" id="IPR007724">
    <property type="entry name" value="Poly_GlycHdrlase"/>
</dbReference>
<dbReference type="Pfam" id="PF20811">
    <property type="entry name" value="PARG_cat_N"/>
    <property type="match status" value="1"/>
</dbReference>
<evidence type="ECO:0000259" key="6">
    <source>
        <dbReference type="Pfam" id="PF05028"/>
    </source>
</evidence>
<evidence type="ECO:0000256" key="1">
    <source>
        <dbReference type="ARBA" id="ARBA00009545"/>
    </source>
</evidence>
<accession>A0A7M5V1I2</accession>
<dbReference type="GO" id="GO:0005634">
    <property type="term" value="C:nucleus"/>
    <property type="evidence" value="ECO:0007669"/>
    <property type="project" value="TreeGrafter"/>
</dbReference>
<dbReference type="InterPro" id="IPR048362">
    <property type="entry name" value="PARG_helical"/>
</dbReference>
<feature type="domain" description="PARG helical" evidence="7">
    <location>
        <begin position="84"/>
        <end position="211"/>
    </location>
</feature>
<feature type="binding site" evidence="5">
    <location>
        <position position="307"/>
    </location>
    <ligand>
        <name>substrate</name>
    </ligand>
</feature>
<organism evidence="8 9">
    <name type="scientific">Clytia hemisphaerica</name>
    <dbReference type="NCBI Taxonomy" id="252671"/>
    <lineage>
        <taxon>Eukaryota</taxon>
        <taxon>Metazoa</taxon>
        <taxon>Cnidaria</taxon>
        <taxon>Hydrozoa</taxon>
        <taxon>Hydroidolina</taxon>
        <taxon>Leptothecata</taxon>
        <taxon>Obeliida</taxon>
        <taxon>Clytiidae</taxon>
        <taxon>Clytia</taxon>
    </lineage>
</organism>
<dbReference type="Proteomes" id="UP000594262">
    <property type="component" value="Unplaced"/>
</dbReference>
<dbReference type="AlphaFoldDB" id="A0A7M5V1I2"/>
<evidence type="ECO:0000313" key="8">
    <source>
        <dbReference type="EnsemblMetazoa" id="CLYHEMP007836.1"/>
    </source>
</evidence>
<feature type="binding site" evidence="5">
    <location>
        <position position="266"/>
    </location>
    <ligand>
        <name>substrate</name>
    </ligand>
</feature>
<feature type="domain" description="PARG catalytic Macro" evidence="6">
    <location>
        <begin position="223"/>
        <end position="413"/>
    </location>
</feature>
<evidence type="ECO:0000256" key="4">
    <source>
        <dbReference type="PIRSR" id="PIRSR607724-1"/>
    </source>
</evidence>
<evidence type="ECO:0000256" key="5">
    <source>
        <dbReference type="PIRSR" id="PIRSR607724-2"/>
    </source>
</evidence>
<dbReference type="EnsemblMetazoa" id="CLYHEMT007836.1">
    <property type="protein sequence ID" value="CLYHEMP007836.1"/>
    <property type="gene ID" value="CLYHEMG007836"/>
</dbReference>
<dbReference type="GO" id="GO:0004649">
    <property type="term" value="F:poly(ADP-ribose) glycohydrolase activity"/>
    <property type="evidence" value="ECO:0007669"/>
    <property type="project" value="UniProtKB-EC"/>
</dbReference>
<dbReference type="Pfam" id="PF05028">
    <property type="entry name" value="PARG_cat_C"/>
    <property type="match status" value="1"/>
</dbReference>
<comment type="similarity">
    <text evidence="1">Belongs to the poly(ADP-ribose) glycohydrolase family.</text>
</comment>
<reference evidence="8" key="1">
    <citation type="submission" date="2021-01" db="UniProtKB">
        <authorList>
            <consortium name="EnsemblMetazoa"/>
        </authorList>
    </citation>
    <scope>IDENTIFICATION</scope>
</reference>
<feature type="active site" evidence="4">
    <location>
        <position position="252"/>
    </location>
</feature>
<protein>
    <recommendedName>
        <fullName evidence="2">poly(ADP-ribose) glycohydrolase</fullName>
        <ecNumber evidence="2">3.2.1.143</ecNumber>
    </recommendedName>
</protein>
<dbReference type="RefSeq" id="XP_066917180.1">
    <property type="nucleotide sequence ID" value="XM_067061079.1"/>
</dbReference>
<dbReference type="InterPro" id="IPR046372">
    <property type="entry name" value="PARG_cat_C"/>
</dbReference>
<keyword evidence="3" id="KW-0378">Hydrolase</keyword>
<dbReference type="GO" id="GO:1990966">
    <property type="term" value="P:ATP generation from poly-ADP-D-ribose"/>
    <property type="evidence" value="ECO:0007669"/>
    <property type="project" value="TreeGrafter"/>
</dbReference>